<feature type="chain" id="PRO_5027862825" evidence="2">
    <location>
        <begin position="20"/>
        <end position="311"/>
    </location>
</feature>
<feature type="transmembrane region" description="Helical" evidence="1">
    <location>
        <begin position="227"/>
        <end position="253"/>
    </location>
</feature>
<dbReference type="RefSeq" id="XP_028127971.1">
    <property type="nucleotide sequence ID" value="XM_028272170.1"/>
</dbReference>
<reference evidence="3" key="1">
    <citation type="submission" date="2025-08" db="UniProtKB">
        <authorList>
            <consortium name="RefSeq"/>
        </authorList>
    </citation>
    <scope>IDENTIFICATION</scope>
    <source>
        <tissue evidence="3">Whole insect</tissue>
    </source>
</reference>
<accession>A0A6P7EYB2</accession>
<dbReference type="AlphaFoldDB" id="A0A6P7EYB2"/>
<proteinExistence type="predicted"/>
<gene>
    <name evidence="3" type="primary">LOC114324361</name>
</gene>
<evidence type="ECO:0000313" key="3">
    <source>
        <dbReference type="RefSeq" id="XP_028127971.1"/>
    </source>
</evidence>
<organism evidence="3">
    <name type="scientific">Diabrotica virgifera virgifera</name>
    <name type="common">western corn rootworm</name>
    <dbReference type="NCBI Taxonomy" id="50390"/>
    <lineage>
        <taxon>Eukaryota</taxon>
        <taxon>Metazoa</taxon>
        <taxon>Ecdysozoa</taxon>
        <taxon>Arthropoda</taxon>
        <taxon>Hexapoda</taxon>
        <taxon>Insecta</taxon>
        <taxon>Pterygota</taxon>
        <taxon>Neoptera</taxon>
        <taxon>Endopterygota</taxon>
        <taxon>Coleoptera</taxon>
        <taxon>Polyphaga</taxon>
        <taxon>Cucujiformia</taxon>
        <taxon>Chrysomeloidea</taxon>
        <taxon>Chrysomelidae</taxon>
        <taxon>Galerucinae</taxon>
        <taxon>Diabroticina</taxon>
        <taxon>Diabroticites</taxon>
        <taxon>Diabrotica</taxon>
    </lineage>
</organism>
<sequence>MNIFIVFPTAFCLFILVKSEEYIRVKVKKRYTIISSPYYYLPINTNFFNFFSVNKTARKQTLITSASTYLRQVKKYVLSDSIVMDTGMLCTYQSGVCYDLDSYLIFKWDEKKIMSTSENMTCLRNMMDFPLFRGMVEEWTISSLVKFLILDVNNTKRVLNLVNMKNICNKWLWTTDQDNVFVFESEDNLPNVMSNFSFSRNFKILDNTSRCSQEKLFSKSDIDCNHLILYIILYLIIFIKLRFVFGVITNFILLARINKRNLTELLVLSFSQNLTNQKIFFKEPESIENVYATAKSYEAVYESTENQYYGK</sequence>
<keyword evidence="1" id="KW-1133">Transmembrane helix</keyword>
<evidence type="ECO:0000256" key="2">
    <source>
        <dbReference type="SAM" id="SignalP"/>
    </source>
</evidence>
<keyword evidence="1" id="KW-0812">Transmembrane</keyword>
<feature type="signal peptide" evidence="2">
    <location>
        <begin position="1"/>
        <end position="19"/>
    </location>
</feature>
<keyword evidence="1" id="KW-0472">Membrane</keyword>
<name>A0A6P7EYB2_DIAVI</name>
<protein>
    <submittedName>
        <fullName evidence="3">Uncharacterized protein LOC114324361</fullName>
    </submittedName>
</protein>
<dbReference type="InParanoid" id="A0A6P7EYB2"/>
<evidence type="ECO:0000256" key="1">
    <source>
        <dbReference type="SAM" id="Phobius"/>
    </source>
</evidence>
<keyword evidence="2" id="KW-0732">Signal</keyword>